<reference evidence="2 3" key="1">
    <citation type="submission" date="2024-04" db="EMBL/GenBank/DDBJ databases">
        <title>Phyllosticta paracitricarpa is synonymous to the EU quarantine fungus P. citricarpa based on phylogenomic analyses.</title>
        <authorList>
            <consortium name="Lawrence Berkeley National Laboratory"/>
            <person name="Van Ingen-Buijs V.A."/>
            <person name="Van Westerhoven A.C."/>
            <person name="Haridas S."/>
            <person name="Skiadas P."/>
            <person name="Martin F."/>
            <person name="Groenewald J.Z."/>
            <person name="Crous P.W."/>
            <person name="Seidl M.F."/>
        </authorList>
    </citation>
    <scope>NUCLEOTIDE SEQUENCE [LARGE SCALE GENOMIC DNA]</scope>
    <source>
        <strain evidence="2 3">CBS 123371</strain>
    </source>
</reference>
<sequence length="190" mass="21350">MRCAAASRCNAMRCASPMRMTKTTLPIAPATCLDVRPVLVMVLTKRKQKLKKEKEEKKKKNLGLSTRRCFCSHACVKAGCVSVRVYAGCPLSACARCDWVGAQSISRRWSRLDGLRGGRLAGWVGRETDRQTDRDGRLRWVDDERRTTNDDAAMLVAFFGLSSSSSCSFFPPTLRLLPFGPAYCFRWLLF</sequence>
<accession>A0ABR1KU87</accession>
<dbReference type="EMBL" id="JBBPHU010000002">
    <property type="protein sequence ID" value="KAK7521701.1"/>
    <property type="molecule type" value="Genomic_DNA"/>
</dbReference>
<gene>
    <name evidence="2" type="ORF">IWZ03DRAFT_99926</name>
</gene>
<evidence type="ECO:0000256" key="1">
    <source>
        <dbReference type="SAM" id="Coils"/>
    </source>
</evidence>
<evidence type="ECO:0000313" key="3">
    <source>
        <dbReference type="Proteomes" id="UP001363622"/>
    </source>
</evidence>
<proteinExistence type="predicted"/>
<comment type="caution">
    <text evidence="2">The sequence shown here is derived from an EMBL/GenBank/DDBJ whole genome shotgun (WGS) entry which is preliminary data.</text>
</comment>
<feature type="coiled-coil region" evidence="1">
    <location>
        <begin position="40"/>
        <end position="67"/>
    </location>
</feature>
<organism evidence="2 3">
    <name type="scientific">Phyllosticta citriasiana</name>
    <dbReference type="NCBI Taxonomy" id="595635"/>
    <lineage>
        <taxon>Eukaryota</taxon>
        <taxon>Fungi</taxon>
        <taxon>Dikarya</taxon>
        <taxon>Ascomycota</taxon>
        <taxon>Pezizomycotina</taxon>
        <taxon>Dothideomycetes</taxon>
        <taxon>Dothideomycetes incertae sedis</taxon>
        <taxon>Botryosphaeriales</taxon>
        <taxon>Phyllostictaceae</taxon>
        <taxon>Phyllosticta</taxon>
    </lineage>
</organism>
<keyword evidence="3" id="KW-1185">Reference proteome</keyword>
<keyword evidence="1" id="KW-0175">Coiled coil</keyword>
<evidence type="ECO:0000313" key="2">
    <source>
        <dbReference type="EMBL" id="KAK7521701.1"/>
    </source>
</evidence>
<dbReference type="Proteomes" id="UP001363622">
    <property type="component" value="Unassembled WGS sequence"/>
</dbReference>
<protein>
    <submittedName>
        <fullName evidence="2">Uncharacterized protein</fullName>
    </submittedName>
</protein>
<name>A0ABR1KU87_9PEZI</name>